<feature type="compositionally biased region" description="Pro residues" evidence="1">
    <location>
        <begin position="36"/>
        <end position="46"/>
    </location>
</feature>
<evidence type="ECO:0000256" key="1">
    <source>
        <dbReference type="SAM" id="MobiDB-lite"/>
    </source>
</evidence>
<organism evidence="2 3">
    <name type="scientific">Saitozyma podzolica</name>
    <dbReference type="NCBI Taxonomy" id="1890683"/>
    <lineage>
        <taxon>Eukaryota</taxon>
        <taxon>Fungi</taxon>
        <taxon>Dikarya</taxon>
        <taxon>Basidiomycota</taxon>
        <taxon>Agaricomycotina</taxon>
        <taxon>Tremellomycetes</taxon>
        <taxon>Tremellales</taxon>
        <taxon>Trimorphomycetaceae</taxon>
        <taxon>Saitozyma</taxon>
    </lineage>
</organism>
<keyword evidence="3" id="KW-1185">Reference proteome</keyword>
<evidence type="ECO:0000313" key="2">
    <source>
        <dbReference type="EMBL" id="RSH83703.1"/>
    </source>
</evidence>
<proteinExistence type="predicted"/>
<accession>A0A427XY07</accession>
<sequence length="177" mass="19342">MTQFVPDFAKAPQSPPQGHSQPQLAYSQTPQRLPSFAPPPAGPTPQPHAETTSGSSERLLVDSQAKTSTSPSSPSPPRIPRPTTLPLATTEDDSPAQKTAKLVERHLTAVAREKGRRHPPLDRPFRAFVLSLSGMMETDARDALKLWKSIMTGGVYSLLVRQLFLGLLRARARCFKP</sequence>
<gene>
    <name evidence="2" type="ORF">EHS25_005607</name>
</gene>
<name>A0A427XY07_9TREE</name>
<evidence type="ECO:0000313" key="3">
    <source>
        <dbReference type="Proteomes" id="UP000279259"/>
    </source>
</evidence>
<feature type="region of interest" description="Disordered" evidence="1">
    <location>
        <begin position="1"/>
        <end position="98"/>
    </location>
</feature>
<protein>
    <submittedName>
        <fullName evidence="2">Uncharacterized protein</fullName>
    </submittedName>
</protein>
<dbReference type="EMBL" id="RSCD01000024">
    <property type="protein sequence ID" value="RSH83703.1"/>
    <property type="molecule type" value="Genomic_DNA"/>
</dbReference>
<dbReference type="Proteomes" id="UP000279259">
    <property type="component" value="Unassembled WGS sequence"/>
</dbReference>
<reference evidence="2 3" key="1">
    <citation type="submission" date="2018-11" db="EMBL/GenBank/DDBJ databases">
        <title>Genome sequence of Saitozyma podzolica DSM 27192.</title>
        <authorList>
            <person name="Aliyu H."/>
            <person name="Gorte O."/>
            <person name="Ochsenreither K."/>
        </authorList>
    </citation>
    <scope>NUCLEOTIDE SEQUENCE [LARGE SCALE GENOMIC DNA]</scope>
    <source>
        <strain evidence="2 3">DSM 27192</strain>
    </source>
</reference>
<comment type="caution">
    <text evidence="2">The sequence shown here is derived from an EMBL/GenBank/DDBJ whole genome shotgun (WGS) entry which is preliminary data.</text>
</comment>
<dbReference type="AlphaFoldDB" id="A0A427XY07"/>